<dbReference type="EMBL" id="BAABLF010000005">
    <property type="protein sequence ID" value="GAA5187457.1"/>
    <property type="molecule type" value="Genomic_DNA"/>
</dbReference>
<dbReference type="SUPFAM" id="SSF56935">
    <property type="entry name" value="Porins"/>
    <property type="match status" value="1"/>
</dbReference>
<organism evidence="2 3">
    <name type="scientific">Ferrimonas gelatinilytica</name>
    <dbReference type="NCBI Taxonomy" id="1255257"/>
    <lineage>
        <taxon>Bacteria</taxon>
        <taxon>Pseudomonadati</taxon>
        <taxon>Pseudomonadota</taxon>
        <taxon>Gammaproteobacteria</taxon>
        <taxon>Alteromonadales</taxon>
        <taxon>Ferrimonadaceae</taxon>
        <taxon>Ferrimonas</taxon>
    </lineage>
</organism>
<dbReference type="Proteomes" id="UP001501600">
    <property type="component" value="Unassembled WGS sequence"/>
</dbReference>
<dbReference type="Pfam" id="PF12094">
    <property type="entry name" value="DUF3570"/>
    <property type="match status" value="1"/>
</dbReference>
<dbReference type="InterPro" id="IPR021953">
    <property type="entry name" value="DUF3570"/>
</dbReference>
<dbReference type="RefSeq" id="WP_345315479.1">
    <property type="nucleotide sequence ID" value="NZ_BAABLF010000005.1"/>
</dbReference>
<evidence type="ECO:0000256" key="1">
    <source>
        <dbReference type="SAM" id="SignalP"/>
    </source>
</evidence>
<protein>
    <submittedName>
        <fullName evidence="2">DUF3570 domain-containing protein</fullName>
    </submittedName>
</protein>
<reference evidence="3" key="1">
    <citation type="journal article" date="2019" name="Int. J. Syst. Evol. Microbiol.">
        <title>The Global Catalogue of Microorganisms (GCM) 10K type strain sequencing project: providing services to taxonomists for standard genome sequencing and annotation.</title>
        <authorList>
            <consortium name="The Broad Institute Genomics Platform"/>
            <consortium name="The Broad Institute Genome Sequencing Center for Infectious Disease"/>
            <person name="Wu L."/>
            <person name="Ma J."/>
        </authorList>
    </citation>
    <scope>NUCLEOTIDE SEQUENCE [LARGE SCALE GENOMIC DNA]</scope>
    <source>
        <strain evidence="3">JCM 18720</strain>
    </source>
</reference>
<sequence>MPKNTGFTNISAALAVASSALIAAPINAQEAPPSQHQWQFDTALLAYGESGDRVKALEGSIQGVRSDGDDQRLSLMLTFDALTGASATGAVPQRRAQTFTRPSGLGEYTTAAGQTPLDDTFRDTRVQINAGWAAPFGDNSGFEVGAHLSKEYDYLSLGVSGALSHSLDRNNTTLRLGLAGYADSIEPEGQIPLPLAVMPLRSDYPDEEAFIQAFNATRGAAKEHKDTAELQLGITQVINRRTLMLLNYSYAEVSGYQSDPFKLVSRIDAQGRAIAQNYESRPERRRKQALFWQTKMHFGAPVLESAYRFMHDDWGIDSHTLELRLNLMLPSGHTLEPQLRLYHQSAADFYRPYLQQETPTYASADYRLAEMTTYTLGFRYRIPLTGARSASARIAYYVQNPEGPGGPGELAGLNLYPRLEALMLQLGYRF</sequence>
<proteinExistence type="predicted"/>
<evidence type="ECO:0000313" key="2">
    <source>
        <dbReference type="EMBL" id="GAA5187457.1"/>
    </source>
</evidence>
<evidence type="ECO:0000313" key="3">
    <source>
        <dbReference type="Proteomes" id="UP001501600"/>
    </source>
</evidence>
<gene>
    <name evidence="2" type="ORF">GCM10025772_05120</name>
</gene>
<keyword evidence="1" id="KW-0732">Signal</keyword>
<feature type="chain" id="PRO_5047358802" evidence="1">
    <location>
        <begin position="29"/>
        <end position="430"/>
    </location>
</feature>
<comment type="caution">
    <text evidence="2">The sequence shown here is derived from an EMBL/GenBank/DDBJ whole genome shotgun (WGS) entry which is preliminary data.</text>
</comment>
<keyword evidence="3" id="KW-1185">Reference proteome</keyword>
<accession>A0ABP9RWL8</accession>
<feature type="signal peptide" evidence="1">
    <location>
        <begin position="1"/>
        <end position="28"/>
    </location>
</feature>
<name>A0ABP9RWL8_9GAMM</name>